<keyword evidence="2" id="KW-0732">Signal</keyword>
<comment type="caution">
    <text evidence="6">The sequence shown here is derived from an EMBL/GenBank/DDBJ whole genome shotgun (WGS) entry which is preliminary data.</text>
</comment>
<comment type="subcellular location">
    <subcellularLocation>
        <location evidence="1">Membrane</location>
    </subcellularLocation>
</comment>
<dbReference type="PANTHER" id="PTHR30332">
    <property type="entry name" value="PROBABLE GENERAL SECRETION PATHWAY PROTEIN D"/>
    <property type="match status" value="1"/>
</dbReference>
<dbReference type="PANTHER" id="PTHR30332:SF24">
    <property type="entry name" value="SECRETIN GSPD-RELATED"/>
    <property type="match status" value="1"/>
</dbReference>
<keyword evidence="3" id="KW-0472">Membrane</keyword>
<feature type="non-terminal residue" evidence="6">
    <location>
        <position position="1"/>
    </location>
</feature>
<protein>
    <recommendedName>
        <fullName evidence="5">Type II/III secretion system secretin-like domain-containing protein</fullName>
    </recommendedName>
</protein>
<dbReference type="GO" id="GO:0015627">
    <property type="term" value="C:type II protein secretion system complex"/>
    <property type="evidence" value="ECO:0007669"/>
    <property type="project" value="TreeGrafter"/>
</dbReference>
<dbReference type="AlphaFoldDB" id="A0A831LNU9"/>
<proteinExistence type="inferred from homology"/>
<dbReference type="InterPro" id="IPR050810">
    <property type="entry name" value="Bact_Secretion_Sys_Channel"/>
</dbReference>
<sequence length="215" mass="24066">SKTDGDVNILSAPRLLTSDNEEAEIIVGENVPIITSRLTDRGGSDSLAQSVSVERQDAALTLRFTPQITEGDLVRLNVYQEITSVQSTNNEVGPTFTKRLLRNTVLAENSRTVVLGGLIDTKVEESVTKVPLLGDIPLLGWLFKRTSSQENKTNLLIFITPHIIQNAEDLERVTRRARKGMNEFQELDMTEETTREIWTEQQINFEGAVPELMEN</sequence>
<dbReference type="PRINTS" id="PR01032">
    <property type="entry name" value="PHAGEIV"/>
</dbReference>
<dbReference type="GO" id="GO:0016020">
    <property type="term" value="C:membrane"/>
    <property type="evidence" value="ECO:0007669"/>
    <property type="project" value="UniProtKB-SubCell"/>
</dbReference>
<comment type="similarity">
    <text evidence="4">Belongs to the bacterial secretin family.</text>
</comment>
<evidence type="ECO:0000256" key="1">
    <source>
        <dbReference type="ARBA" id="ARBA00004370"/>
    </source>
</evidence>
<feature type="domain" description="Type II/III secretion system secretin-like" evidence="5">
    <location>
        <begin position="2"/>
        <end position="165"/>
    </location>
</feature>
<evidence type="ECO:0000313" key="6">
    <source>
        <dbReference type="EMBL" id="HDR47146.1"/>
    </source>
</evidence>
<organism evidence="6">
    <name type="scientific">Geoalkalibacter subterraneus</name>
    <dbReference type="NCBI Taxonomy" id="483547"/>
    <lineage>
        <taxon>Bacteria</taxon>
        <taxon>Pseudomonadati</taxon>
        <taxon>Thermodesulfobacteriota</taxon>
        <taxon>Desulfuromonadia</taxon>
        <taxon>Desulfuromonadales</taxon>
        <taxon>Geoalkalibacteraceae</taxon>
        <taxon>Geoalkalibacter</taxon>
    </lineage>
</organism>
<dbReference type="Proteomes" id="UP000886162">
    <property type="component" value="Unassembled WGS sequence"/>
</dbReference>
<dbReference type="InterPro" id="IPR001775">
    <property type="entry name" value="GspD/PilQ"/>
</dbReference>
<evidence type="ECO:0000256" key="2">
    <source>
        <dbReference type="ARBA" id="ARBA00022729"/>
    </source>
</evidence>
<name>A0A831LNU9_9BACT</name>
<dbReference type="InterPro" id="IPR004846">
    <property type="entry name" value="T2SS/T3SS_dom"/>
</dbReference>
<reference evidence="6" key="1">
    <citation type="journal article" date="2020" name="mSystems">
        <title>Genome- and Community-Level Interaction Insights into Carbon Utilization and Element Cycling Functions of Hydrothermarchaeota in Hydrothermal Sediment.</title>
        <authorList>
            <person name="Zhou Z."/>
            <person name="Liu Y."/>
            <person name="Xu W."/>
            <person name="Pan J."/>
            <person name="Luo Z.H."/>
            <person name="Li M."/>
        </authorList>
    </citation>
    <scope>NUCLEOTIDE SEQUENCE [LARGE SCALE GENOMIC DNA]</scope>
    <source>
        <strain evidence="6">SpSt-1220</strain>
    </source>
</reference>
<evidence type="ECO:0000256" key="3">
    <source>
        <dbReference type="ARBA" id="ARBA00023136"/>
    </source>
</evidence>
<gene>
    <name evidence="6" type="ORF">ENN94_05525</name>
</gene>
<evidence type="ECO:0000256" key="4">
    <source>
        <dbReference type="RuleBase" id="RU004003"/>
    </source>
</evidence>
<dbReference type="EMBL" id="DSDO01000373">
    <property type="protein sequence ID" value="HDR47146.1"/>
    <property type="molecule type" value="Genomic_DNA"/>
</dbReference>
<evidence type="ECO:0000259" key="5">
    <source>
        <dbReference type="Pfam" id="PF00263"/>
    </source>
</evidence>
<accession>A0A831LNU9</accession>
<dbReference type="Pfam" id="PF00263">
    <property type="entry name" value="Secretin"/>
    <property type="match status" value="1"/>
</dbReference>
<dbReference type="PRINTS" id="PR00811">
    <property type="entry name" value="BCTERIALGSPD"/>
</dbReference>
<dbReference type="GO" id="GO:0009306">
    <property type="term" value="P:protein secretion"/>
    <property type="evidence" value="ECO:0007669"/>
    <property type="project" value="InterPro"/>
</dbReference>